<accession>X1SJK1</accession>
<proteinExistence type="predicted"/>
<protein>
    <submittedName>
        <fullName evidence="1">Uncharacterized protein</fullName>
    </submittedName>
</protein>
<name>X1SJK1_9ZZZZ</name>
<gene>
    <name evidence="1" type="ORF">S12H4_16031</name>
</gene>
<comment type="caution">
    <text evidence="1">The sequence shown here is derived from an EMBL/GenBank/DDBJ whole genome shotgun (WGS) entry which is preliminary data.</text>
</comment>
<dbReference type="EMBL" id="BARW01007738">
    <property type="protein sequence ID" value="GAI75545.1"/>
    <property type="molecule type" value="Genomic_DNA"/>
</dbReference>
<dbReference type="AlphaFoldDB" id="X1SJK1"/>
<sequence>MRHCPECGTKMRYAIDTPYAMRRARFNEKGLVKEDNTNMYEYWQCPKCFYYVSFTGNKGEEI</sequence>
<organism evidence="1">
    <name type="scientific">marine sediment metagenome</name>
    <dbReference type="NCBI Taxonomy" id="412755"/>
    <lineage>
        <taxon>unclassified sequences</taxon>
        <taxon>metagenomes</taxon>
        <taxon>ecological metagenomes</taxon>
    </lineage>
</organism>
<reference evidence="1" key="1">
    <citation type="journal article" date="2014" name="Front. Microbiol.">
        <title>High frequency of phylogenetically diverse reductive dehalogenase-homologous genes in deep subseafloor sedimentary metagenomes.</title>
        <authorList>
            <person name="Kawai M."/>
            <person name="Futagami T."/>
            <person name="Toyoda A."/>
            <person name="Takaki Y."/>
            <person name="Nishi S."/>
            <person name="Hori S."/>
            <person name="Arai W."/>
            <person name="Tsubouchi T."/>
            <person name="Morono Y."/>
            <person name="Uchiyama I."/>
            <person name="Ito T."/>
            <person name="Fujiyama A."/>
            <person name="Inagaki F."/>
            <person name="Takami H."/>
        </authorList>
    </citation>
    <scope>NUCLEOTIDE SEQUENCE</scope>
    <source>
        <strain evidence="1">Expedition CK06-06</strain>
    </source>
</reference>
<evidence type="ECO:0000313" key="1">
    <source>
        <dbReference type="EMBL" id="GAI75545.1"/>
    </source>
</evidence>